<feature type="region of interest" description="Disordered" evidence="1">
    <location>
        <begin position="182"/>
        <end position="210"/>
    </location>
</feature>
<name>A0A2Z6Q235_9GLOM</name>
<sequence>MISEPFRYELEKYSRQYTPITSNKSAPQWTHISQPSIIILENMFPSGTIINGVGEPMLKVVSDQNVLLESLNVSYRYADSLKAKALLKSPTIGIRYNYTVLGDNAMLICQETRKIQLRFKYVSDFESCASIIERYVNCRRMDDPTLNLNSESSISNQSNQSQGNTNLITYNDLNLNRAQREPSVANARAGQHQQLKIGPQNHSSSAFSASSYTSAFSDNARNSMIQRDENNSKSQLQDSQSHFTNNINMRHSVGSQQNSKVQEIRKNNLSRSTMNDIELYQSNISGIQDQNQQIKLPNTSVRQRNSLTNSLPRINSQYMASAEVHSSKYTADEHRQEPISYTNNQNININPNITQNEPGKPFYTSDRYMSVPPQVSTHETHKAPLWTQSDQFSRQSQPATHKINIENSQRTFIEQENVERNETDITKNNLSITDDASMRSSYASNINTTSQPSLQSMSLNSRNVTNCSQSRFESFSDPQISQKNILQNTPSLQLPRTPNRIIANSKAVQQVKIKQEKMDISPALHKKEPYFIDLTMNDDDNRFELDFQPTKVPVSHIQAEMRKSQSSLTNQSQFAQSIVSQVHLQPTNSDQFSTLHSTQNTSSVKQISPQNTCLSHDGLQNLRNQSLFTIQPANNNSIRQNIPLPEDDEELQDWILDILKDPNFPQFISRVEKLWKMRLLAYDL</sequence>
<gene>
    <name evidence="2" type="ORF">RclHR1_10640002</name>
</gene>
<dbReference type="Proteomes" id="UP000247702">
    <property type="component" value="Unassembled WGS sequence"/>
</dbReference>
<organism evidence="2 3">
    <name type="scientific">Rhizophagus clarus</name>
    <dbReference type="NCBI Taxonomy" id="94130"/>
    <lineage>
        <taxon>Eukaryota</taxon>
        <taxon>Fungi</taxon>
        <taxon>Fungi incertae sedis</taxon>
        <taxon>Mucoromycota</taxon>
        <taxon>Glomeromycotina</taxon>
        <taxon>Glomeromycetes</taxon>
        <taxon>Glomerales</taxon>
        <taxon>Glomeraceae</taxon>
        <taxon>Rhizophagus</taxon>
    </lineage>
</organism>
<dbReference type="AlphaFoldDB" id="A0A2Z6Q235"/>
<comment type="caution">
    <text evidence="2">The sequence shown here is derived from an EMBL/GenBank/DDBJ whole genome shotgun (WGS) entry which is preliminary data.</text>
</comment>
<protein>
    <submittedName>
        <fullName evidence="2">Uncharacterized protein</fullName>
    </submittedName>
</protein>
<keyword evidence="3" id="KW-1185">Reference proteome</keyword>
<evidence type="ECO:0000313" key="2">
    <source>
        <dbReference type="EMBL" id="GBB83993.1"/>
    </source>
</evidence>
<dbReference type="EMBL" id="BEXD01000074">
    <property type="protein sequence ID" value="GBB83993.1"/>
    <property type="molecule type" value="Genomic_DNA"/>
</dbReference>
<accession>A0A2Z6Q235</accession>
<proteinExistence type="predicted"/>
<evidence type="ECO:0000313" key="3">
    <source>
        <dbReference type="Proteomes" id="UP000247702"/>
    </source>
</evidence>
<reference evidence="2 3" key="1">
    <citation type="submission" date="2017-11" db="EMBL/GenBank/DDBJ databases">
        <title>The genome of Rhizophagus clarus HR1 reveals common genetic basis of auxotrophy among arbuscular mycorrhizal fungi.</title>
        <authorList>
            <person name="Kobayashi Y."/>
        </authorList>
    </citation>
    <scope>NUCLEOTIDE SEQUENCE [LARGE SCALE GENOMIC DNA]</scope>
    <source>
        <strain evidence="2 3">HR1</strain>
    </source>
</reference>
<evidence type="ECO:0000256" key="1">
    <source>
        <dbReference type="SAM" id="MobiDB-lite"/>
    </source>
</evidence>